<dbReference type="AlphaFoldDB" id="A0A1I6JNN9"/>
<accession>A0A1I6JNN9</accession>
<dbReference type="Proteomes" id="UP000198824">
    <property type="component" value="Unassembled WGS sequence"/>
</dbReference>
<reference evidence="2 3" key="1">
    <citation type="submission" date="2016-10" db="EMBL/GenBank/DDBJ databases">
        <authorList>
            <person name="de Groot N.N."/>
        </authorList>
    </citation>
    <scope>NUCLEOTIDE SEQUENCE [LARGE SCALE GENOMIC DNA]</scope>
    <source>
        <strain evidence="2 3">S5-249</strain>
    </source>
</reference>
<organism evidence="2 3">
    <name type="scientific">Sphingomonas jatrophae</name>
    <dbReference type="NCBI Taxonomy" id="1166337"/>
    <lineage>
        <taxon>Bacteria</taxon>
        <taxon>Pseudomonadati</taxon>
        <taxon>Pseudomonadota</taxon>
        <taxon>Alphaproteobacteria</taxon>
        <taxon>Sphingomonadales</taxon>
        <taxon>Sphingomonadaceae</taxon>
        <taxon>Sphingomonas</taxon>
    </lineage>
</organism>
<dbReference type="EMBL" id="FOZG01000001">
    <property type="protein sequence ID" value="SFR80567.1"/>
    <property type="molecule type" value="Genomic_DNA"/>
</dbReference>
<keyword evidence="3" id="KW-1185">Reference proteome</keyword>
<feature type="region of interest" description="Disordered" evidence="1">
    <location>
        <begin position="68"/>
        <end position="122"/>
    </location>
</feature>
<sequence>MARALKVYRTPIGFHDAYVAARTKKAALEAWGSDKDLFARGAAEIVTDPALTAEPLARPGEVIRRLRGTEAEQIAALPPDPPAKARGKSRPSAKPRARSAPRPSRDALERAEAALAEADERHVRARREIAEREAALARERQALDDAHERKRTDLEHARDAAAQAYADAFNAWES</sequence>
<evidence type="ECO:0008006" key="4">
    <source>
        <dbReference type="Google" id="ProtNLM"/>
    </source>
</evidence>
<dbReference type="RefSeq" id="WP_093310449.1">
    <property type="nucleotide sequence ID" value="NZ_FOZG01000001.1"/>
</dbReference>
<evidence type="ECO:0000313" key="2">
    <source>
        <dbReference type="EMBL" id="SFR80567.1"/>
    </source>
</evidence>
<evidence type="ECO:0000313" key="3">
    <source>
        <dbReference type="Proteomes" id="UP000198824"/>
    </source>
</evidence>
<dbReference type="OrthoDB" id="7478510at2"/>
<protein>
    <recommendedName>
        <fullName evidence="4">Cell envelope biogenesis protein TolA</fullName>
    </recommendedName>
</protein>
<dbReference type="STRING" id="1166337.SAMN05192580_0592"/>
<feature type="compositionally biased region" description="Basic and acidic residues" evidence="1">
    <location>
        <begin position="103"/>
        <end position="122"/>
    </location>
</feature>
<evidence type="ECO:0000256" key="1">
    <source>
        <dbReference type="SAM" id="MobiDB-lite"/>
    </source>
</evidence>
<feature type="compositionally biased region" description="Basic residues" evidence="1">
    <location>
        <begin position="85"/>
        <end position="99"/>
    </location>
</feature>
<name>A0A1I6JNN9_9SPHN</name>
<gene>
    <name evidence="2" type="ORF">SAMN05192580_0592</name>
</gene>
<proteinExistence type="predicted"/>